<keyword evidence="10 12" id="KW-0456">Lyase</keyword>
<evidence type="ECO:0000256" key="5">
    <source>
        <dbReference type="ARBA" id="ARBA00022741"/>
    </source>
</evidence>
<dbReference type="HAMAP" id="MF_01225_B">
    <property type="entry name" value="MoaA_B"/>
    <property type="match status" value="1"/>
</dbReference>
<evidence type="ECO:0000256" key="11">
    <source>
        <dbReference type="ARBA" id="ARBA00048697"/>
    </source>
</evidence>
<feature type="binding site" evidence="12">
    <location>
        <position position="283"/>
    </location>
    <ligand>
        <name>[4Fe-4S] cluster</name>
        <dbReference type="ChEBI" id="CHEBI:49883"/>
        <label>2</label>
        <note>4Fe-4S-substrate</note>
    </ligand>
</feature>
<accession>A0A1L7RLI3</accession>
<feature type="binding site" evidence="12">
    <location>
        <position position="43"/>
    </location>
    <ligand>
        <name>[4Fe-4S] cluster</name>
        <dbReference type="ChEBI" id="CHEBI:49883"/>
        <label>1</label>
        <note>4Fe-4S-S-AdoMet</note>
    </ligand>
</feature>
<keyword evidence="2 12" id="KW-0004">4Fe-4S</keyword>
<dbReference type="SFLD" id="SFLDG01067">
    <property type="entry name" value="SPASM/twitch_domain_containing"/>
    <property type="match status" value="1"/>
</dbReference>
<comment type="function">
    <text evidence="12">Catalyzes the cyclization of GTP to (8S)-3',8-cyclo-7,8-dihydroguanosine 5'-triphosphate.</text>
</comment>
<comment type="pathway">
    <text evidence="12">Cofactor biosynthesis; molybdopterin biosynthesis.</text>
</comment>
<feature type="binding site" evidence="12">
    <location>
        <position position="29"/>
    </location>
    <ligand>
        <name>GTP</name>
        <dbReference type="ChEBI" id="CHEBI:37565"/>
    </ligand>
</feature>
<keyword evidence="4 12" id="KW-0479">Metal-binding</keyword>
<dbReference type="RefSeq" id="WP_210578406.1">
    <property type="nucleotide sequence ID" value="NZ_LK995465.1"/>
</dbReference>
<evidence type="ECO:0000256" key="12">
    <source>
        <dbReference type="HAMAP-Rule" id="MF_01225"/>
    </source>
</evidence>
<dbReference type="SFLD" id="SFLDG01383">
    <property type="entry name" value="cyclic_pyranopterin_phosphate"/>
    <property type="match status" value="1"/>
</dbReference>
<evidence type="ECO:0000256" key="4">
    <source>
        <dbReference type="ARBA" id="ARBA00022723"/>
    </source>
</evidence>
<reference evidence="15" key="1">
    <citation type="submission" date="2014-07" db="EMBL/GenBank/DDBJ databases">
        <authorList>
            <person name="Zhang J.E."/>
            <person name="Yang H."/>
            <person name="Guo J."/>
            <person name="Deng Z."/>
            <person name="Luo H."/>
            <person name="Luo M."/>
            <person name="Zhao B."/>
        </authorList>
    </citation>
    <scope>NUCLEOTIDE SEQUENCE</scope>
    <source>
        <strain evidence="15">AM4</strain>
    </source>
</reference>
<keyword evidence="9 12" id="KW-0501">Molybdenum cofactor biosynthesis</keyword>
<evidence type="ECO:0000313" key="15">
    <source>
        <dbReference type="EMBL" id="CED90124.1"/>
    </source>
</evidence>
<dbReference type="InterPro" id="IPR013483">
    <property type="entry name" value="MoaA"/>
</dbReference>
<evidence type="ECO:0000256" key="6">
    <source>
        <dbReference type="ARBA" id="ARBA00023004"/>
    </source>
</evidence>
<dbReference type="AlphaFoldDB" id="A0A1L7RLI3"/>
<gene>
    <name evidence="12" type="primary">moaA</name>
    <name evidence="15" type="ORF">AAM4_0229</name>
</gene>
<dbReference type="InterPro" id="IPR006638">
    <property type="entry name" value="Elp3/MiaA/NifB-like_rSAM"/>
</dbReference>
<dbReference type="Pfam" id="PF04055">
    <property type="entry name" value="Radical_SAM"/>
    <property type="match status" value="1"/>
</dbReference>
<feature type="binding site" evidence="12">
    <location>
        <position position="300"/>
    </location>
    <ligand>
        <name>[4Fe-4S] cluster</name>
        <dbReference type="ChEBI" id="CHEBI:49883"/>
        <label>2</label>
        <note>4Fe-4S-substrate</note>
    </ligand>
</feature>
<comment type="similarity">
    <text evidence="12">Belongs to the radical SAM superfamily. MoaA family.</text>
</comment>
<feature type="binding site" evidence="12">
    <location>
        <position position="36"/>
    </location>
    <ligand>
        <name>[4Fe-4S] cluster</name>
        <dbReference type="ChEBI" id="CHEBI:49883"/>
        <label>1</label>
        <note>4Fe-4S-S-AdoMet</note>
    </ligand>
</feature>
<dbReference type="GO" id="GO:0061799">
    <property type="term" value="F:cyclic pyranopterin monophosphate synthase activity"/>
    <property type="evidence" value="ECO:0007669"/>
    <property type="project" value="TreeGrafter"/>
</dbReference>
<dbReference type="GO" id="GO:0046872">
    <property type="term" value="F:metal ion binding"/>
    <property type="evidence" value="ECO:0007669"/>
    <property type="project" value="UniProtKB-KW"/>
</dbReference>
<keyword evidence="6 12" id="KW-0408">Iron</keyword>
<dbReference type="EMBL" id="LK995465">
    <property type="protein sequence ID" value="CED90124.1"/>
    <property type="molecule type" value="Genomic_DNA"/>
</dbReference>
<sequence length="360" mass="38715">MSAQAITVVPTAVPEQLVDRFGRTVRDLRISVTDRCNLRCTYCMPAQGLAWLPGPQLLTVAEIARLARLAVERLGMERIRLTGGEPLLRRDLEQIVAALSTLRTRIGTKPDIGLTTNGLGLDKRAAALRAAGLDRVNISIDALDPQNYAALTRRDRLQDVLRGVAGAQAAGLDPIKVNAVAVPEGLSERAPRLAAECLRRGWQLRFIEHMPLGPRGTWRAGDVVGADKVLTVLRRAGFELAPVGRPDRRPAALWDVAAGRGPDGADYPAGRIGVIASVTAPFCADCDRTRLTADGRLLTCLFSATDTDLRSPMRAGAADEEIMRIWAEATWSKPRAHGADDLQAPSDFTAPARTMSAIGG</sequence>
<dbReference type="PANTHER" id="PTHR22960">
    <property type="entry name" value="MOLYBDOPTERIN COFACTOR SYNTHESIS PROTEIN A"/>
    <property type="match status" value="1"/>
</dbReference>
<feature type="binding site" evidence="12">
    <location>
        <position position="115"/>
    </location>
    <ligand>
        <name>GTP</name>
        <dbReference type="ChEBI" id="CHEBI:37565"/>
    </ligand>
</feature>
<keyword evidence="7 12" id="KW-0411">Iron-sulfur</keyword>
<evidence type="ECO:0000256" key="1">
    <source>
        <dbReference type="ARBA" id="ARBA00012167"/>
    </source>
</evidence>
<evidence type="ECO:0000259" key="14">
    <source>
        <dbReference type="PROSITE" id="PS51918"/>
    </source>
</evidence>
<dbReference type="PROSITE" id="PS51918">
    <property type="entry name" value="RADICAL_SAM"/>
    <property type="match status" value="1"/>
</dbReference>
<evidence type="ECO:0000256" key="13">
    <source>
        <dbReference type="SAM" id="MobiDB-lite"/>
    </source>
</evidence>
<dbReference type="GO" id="GO:0051539">
    <property type="term" value="F:4 iron, 4 sulfur cluster binding"/>
    <property type="evidence" value="ECO:0007669"/>
    <property type="project" value="UniProtKB-UniRule"/>
</dbReference>
<comment type="catalytic activity">
    <reaction evidence="11 12">
        <text>GTP + AH2 + S-adenosyl-L-methionine = (8S)-3',8-cyclo-7,8-dihydroguanosine 5'-triphosphate + 5'-deoxyadenosine + L-methionine + A + H(+)</text>
        <dbReference type="Rhea" id="RHEA:49576"/>
        <dbReference type="ChEBI" id="CHEBI:13193"/>
        <dbReference type="ChEBI" id="CHEBI:15378"/>
        <dbReference type="ChEBI" id="CHEBI:17319"/>
        <dbReference type="ChEBI" id="CHEBI:17499"/>
        <dbReference type="ChEBI" id="CHEBI:37565"/>
        <dbReference type="ChEBI" id="CHEBI:57844"/>
        <dbReference type="ChEBI" id="CHEBI:59789"/>
        <dbReference type="ChEBI" id="CHEBI:131766"/>
        <dbReference type="EC" id="4.1.99.22"/>
    </reaction>
</comment>
<dbReference type="NCBIfam" id="TIGR02666">
    <property type="entry name" value="moaA"/>
    <property type="match status" value="1"/>
</dbReference>
<feature type="binding site" evidence="12">
    <location>
        <position position="84"/>
    </location>
    <ligand>
        <name>S-adenosyl-L-methionine</name>
        <dbReference type="ChEBI" id="CHEBI:59789"/>
    </ligand>
</feature>
<feature type="binding site" evidence="12">
    <location>
        <position position="80"/>
    </location>
    <ligand>
        <name>GTP</name>
        <dbReference type="ChEBI" id="CHEBI:37565"/>
    </ligand>
</feature>
<dbReference type="PANTHER" id="PTHR22960:SF0">
    <property type="entry name" value="MOLYBDENUM COFACTOR BIOSYNTHESIS PROTEIN 1"/>
    <property type="match status" value="1"/>
</dbReference>
<dbReference type="InterPro" id="IPR058240">
    <property type="entry name" value="rSAM_sf"/>
</dbReference>
<dbReference type="PROSITE" id="PS01305">
    <property type="entry name" value="MOAA_NIFB_PQQE"/>
    <property type="match status" value="1"/>
</dbReference>
<feature type="binding site" evidence="12">
    <location>
        <position position="139"/>
    </location>
    <ligand>
        <name>S-adenosyl-L-methionine</name>
        <dbReference type="ChEBI" id="CHEBI:59789"/>
    </ligand>
</feature>
<protein>
    <recommendedName>
        <fullName evidence="1 12">GTP 3',8-cyclase</fullName>
        <ecNumber evidence="1 12">4.1.99.22</ecNumber>
    </recommendedName>
    <alternativeName>
        <fullName evidence="12">Molybdenum cofactor biosynthesis protein A</fullName>
    </alternativeName>
</protein>
<dbReference type="CDD" id="cd21117">
    <property type="entry name" value="Twitch_MoaA"/>
    <property type="match status" value="1"/>
</dbReference>
<dbReference type="GO" id="GO:0006777">
    <property type="term" value="P:Mo-molybdopterin cofactor biosynthetic process"/>
    <property type="evidence" value="ECO:0007669"/>
    <property type="project" value="UniProtKB-UniRule"/>
</dbReference>
<dbReference type="Pfam" id="PF06463">
    <property type="entry name" value="Mob_synth_C"/>
    <property type="match status" value="1"/>
</dbReference>
<dbReference type="GO" id="GO:0061798">
    <property type="term" value="F:GTP 3',8'-cyclase activity"/>
    <property type="evidence" value="ECO:0007669"/>
    <property type="project" value="UniProtKB-UniRule"/>
</dbReference>
<dbReference type="SMART" id="SM00729">
    <property type="entry name" value="Elp3"/>
    <property type="match status" value="1"/>
</dbReference>
<dbReference type="SFLD" id="SFLDG01386">
    <property type="entry name" value="main_SPASM_domain-containing"/>
    <property type="match status" value="1"/>
</dbReference>
<feature type="binding site" evidence="12">
    <location>
        <position position="40"/>
    </location>
    <ligand>
        <name>[4Fe-4S] cluster</name>
        <dbReference type="ChEBI" id="CHEBI:49883"/>
        <label>1</label>
        <note>4Fe-4S-S-AdoMet</note>
    </ligand>
</feature>
<evidence type="ECO:0000256" key="9">
    <source>
        <dbReference type="ARBA" id="ARBA00023150"/>
    </source>
</evidence>
<feature type="binding site" evidence="12">
    <location>
        <begin position="288"/>
        <end position="290"/>
    </location>
    <ligand>
        <name>GTP</name>
        <dbReference type="ChEBI" id="CHEBI:37565"/>
    </ligand>
</feature>
<organism evidence="15">
    <name type="scientific">Actinomyces succiniciruminis</name>
    <dbReference type="NCBI Taxonomy" id="1522002"/>
    <lineage>
        <taxon>Bacteria</taxon>
        <taxon>Bacillati</taxon>
        <taxon>Actinomycetota</taxon>
        <taxon>Actinomycetes</taxon>
        <taxon>Actinomycetales</taxon>
        <taxon>Actinomycetaceae</taxon>
        <taxon>Actinomyces</taxon>
    </lineage>
</organism>
<feature type="binding site" evidence="12">
    <location>
        <position position="210"/>
    </location>
    <ligand>
        <name>S-adenosyl-L-methionine</name>
        <dbReference type="ChEBI" id="CHEBI:59789"/>
    </ligand>
</feature>
<evidence type="ECO:0000256" key="7">
    <source>
        <dbReference type="ARBA" id="ARBA00023014"/>
    </source>
</evidence>
<dbReference type="EC" id="4.1.99.22" evidence="1 12"/>
<evidence type="ECO:0000256" key="10">
    <source>
        <dbReference type="ARBA" id="ARBA00023239"/>
    </source>
</evidence>
<dbReference type="InterPro" id="IPR050105">
    <property type="entry name" value="MoCo_biosynth_MoaA/MoaC"/>
</dbReference>
<feature type="binding site" evidence="12">
    <location>
        <position position="286"/>
    </location>
    <ligand>
        <name>[4Fe-4S] cluster</name>
        <dbReference type="ChEBI" id="CHEBI:49883"/>
        <label>2</label>
        <note>4Fe-4S-substrate</note>
    </ligand>
</feature>
<dbReference type="GO" id="GO:0005525">
    <property type="term" value="F:GTP binding"/>
    <property type="evidence" value="ECO:0007669"/>
    <property type="project" value="UniProtKB-UniRule"/>
</dbReference>
<dbReference type="CDD" id="cd01335">
    <property type="entry name" value="Radical_SAM"/>
    <property type="match status" value="1"/>
</dbReference>
<dbReference type="InterPro" id="IPR010505">
    <property type="entry name" value="MoaA_twitch"/>
</dbReference>
<name>A0A1L7RLI3_9ACTO</name>
<dbReference type="Gene3D" id="3.20.20.70">
    <property type="entry name" value="Aldolase class I"/>
    <property type="match status" value="1"/>
</dbReference>
<dbReference type="UniPathway" id="UPA00344"/>
<dbReference type="InterPro" id="IPR000385">
    <property type="entry name" value="MoaA_NifB_PqqE_Fe-S-bd_CS"/>
</dbReference>
<comment type="cofactor">
    <cofactor evidence="12">
        <name>[4Fe-4S] cluster</name>
        <dbReference type="ChEBI" id="CHEBI:49883"/>
    </cofactor>
    <text evidence="12">Binds 2 [4Fe-4S] clusters. Binds 1 [4Fe-4S] cluster coordinated with 3 cysteines and an exchangeable S-adenosyl-L-methionine and 1 [4Fe-4S] cluster coordinated with 3 cysteines and the GTP-derived substrate.</text>
</comment>
<comment type="subunit">
    <text evidence="12">Monomer and homodimer.</text>
</comment>
<dbReference type="GO" id="GO:1904047">
    <property type="term" value="F:S-adenosyl-L-methionine binding"/>
    <property type="evidence" value="ECO:0007669"/>
    <property type="project" value="UniProtKB-UniRule"/>
</dbReference>
<dbReference type="InterPro" id="IPR007197">
    <property type="entry name" value="rSAM"/>
</dbReference>
<feature type="region of interest" description="Disordered" evidence="13">
    <location>
        <begin position="336"/>
        <end position="360"/>
    </location>
</feature>
<dbReference type="InterPro" id="IPR040064">
    <property type="entry name" value="MoaA-like"/>
</dbReference>
<proteinExistence type="inferred from homology"/>
<keyword evidence="3 12" id="KW-0949">S-adenosyl-L-methionine</keyword>
<feature type="binding site" evidence="12">
    <location>
        <position position="176"/>
    </location>
    <ligand>
        <name>GTP</name>
        <dbReference type="ChEBI" id="CHEBI:37565"/>
    </ligand>
</feature>
<evidence type="ECO:0000256" key="2">
    <source>
        <dbReference type="ARBA" id="ARBA00022485"/>
    </source>
</evidence>
<dbReference type="InterPro" id="IPR013785">
    <property type="entry name" value="Aldolase_TIM"/>
</dbReference>
<dbReference type="SUPFAM" id="SSF102114">
    <property type="entry name" value="Radical SAM enzymes"/>
    <property type="match status" value="1"/>
</dbReference>
<feature type="binding site" evidence="12">
    <location>
        <position position="42"/>
    </location>
    <ligand>
        <name>S-adenosyl-L-methionine</name>
        <dbReference type="ChEBI" id="CHEBI:59789"/>
    </ligand>
</feature>
<keyword evidence="5 12" id="KW-0547">Nucleotide-binding</keyword>
<dbReference type="SFLD" id="SFLDS00029">
    <property type="entry name" value="Radical_SAM"/>
    <property type="match status" value="1"/>
</dbReference>
<evidence type="ECO:0000256" key="3">
    <source>
        <dbReference type="ARBA" id="ARBA00022691"/>
    </source>
</evidence>
<evidence type="ECO:0000256" key="8">
    <source>
        <dbReference type="ARBA" id="ARBA00023134"/>
    </source>
</evidence>
<keyword evidence="8 12" id="KW-0342">GTP-binding</keyword>
<feature type="domain" description="Radical SAM core" evidence="14">
    <location>
        <begin position="20"/>
        <end position="239"/>
    </location>
</feature>